<dbReference type="Gene3D" id="3.30.530.20">
    <property type="match status" value="1"/>
</dbReference>
<evidence type="ECO:0000313" key="4">
    <source>
        <dbReference type="Proteomes" id="UP001469365"/>
    </source>
</evidence>
<evidence type="ECO:0000256" key="1">
    <source>
        <dbReference type="SAM" id="MobiDB-lite"/>
    </source>
</evidence>
<keyword evidence="4" id="KW-1185">Reference proteome</keyword>
<dbReference type="SUPFAM" id="SSF55961">
    <property type="entry name" value="Bet v1-like"/>
    <property type="match status" value="1"/>
</dbReference>
<evidence type="ECO:0000313" key="3">
    <source>
        <dbReference type="EMBL" id="MEK8130649.1"/>
    </source>
</evidence>
<feature type="domain" description="Coenzyme Q-binding protein COQ10 START" evidence="2">
    <location>
        <begin position="49"/>
        <end position="115"/>
    </location>
</feature>
<dbReference type="Pfam" id="PF03364">
    <property type="entry name" value="Polyketide_cyc"/>
    <property type="match status" value="1"/>
</dbReference>
<feature type="region of interest" description="Disordered" evidence="1">
    <location>
        <begin position="149"/>
        <end position="168"/>
    </location>
</feature>
<evidence type="ECO:0000259" key="2">
    <source>
        <dbReference type="Pfam" id="PF03364"/>
    </source>
</evidence>
<name>A0ABU9DPK5_9BACL</name>
<dbReference type="RefSeq" id="WP_341417790.1">
    <property type="nucleotide sequence ID" value="NZ_JBBPCC010000016.1"/>
</dbReference>
<dbReference type="CDD" id="cd07820">
    <property type="entry name" value="SRPBCC_3"/>
    <property type="match status" value="1"/>
</dbReference>
<dbReference type="InterPro" id="IPR005031">
    <property type="entry name" value="COQ10_START"/>
</dbReference>
<gene>
    <name evidence="3" type="ORF">WMW72_22335</name>
</gene>
<dbReference type="InterPro" id="IPR023393">
    <property type="entry name" value="START-like_dom_sf"/>
</dbReference>
<dbReference type="EMBL" id="JBBPCC010000016">
    <property type="protein sequence ID" value="MEK8130649.1"/>
    <property type="molecule type" value="Genomic_DNA"/>
</dbReference>
<dbReference type="Proteomes" id="UP001469365">
    <property type="component" value="Unassembled WGS sequence"/>
</dbReference>
<comment type="caution">
    <text evidence="3">The sequence shown here is derived from an EMBL/GenBank/DDBJ whole genome shotgun (WGS) entry which is preliminary data.</text>
</comment>
<organism evidence="3 4">
    <name type="scientific">Paenibacillus filicis</name>
    <dbReference type="NCBI Taxonomy" id="669464"/>
    <lineage>
        <taxon>Bacteria</taxon>
        <taxon>Bacillati</taxon>
        <taxon>Bacillota</taxon>
        <taxon>Bacilli</taxon>
        <taxon>Bacillales</taxon>
        <taxon>Paenibacillaceae</taxon>
        <taxon>Paenibacillus</taxon>
    </lineage>
</organism>
<proteinExistence type="predicted"/>
<sequence>MPVIRQQLYMEAPPELCFDLSRSIDMHMDSMAHTGERAVGGRVGGLIELGETVTWEAVHFGIRQRLTARITEMNRPHRFVDEMVNGAFRRFYHEHRFEAQGSGTLVTDTFDYTSPLGLLGQLADRIFLEAYMKGLLGRRNELIKQRAEARAAGTPLAEGAGSDTRSRP</sequence>
<reference evidence="3 4" key="1">
    <citation type="submission" date="2024-04" db="EMBL/GenBank/DDBJ databases">
        <title>draft genome sequnece of Paenibacillus filicis.</title>
        <authorList>
            <person name="Kim D.-U."/>
        </authorList>
    </citation>
    <scope>NUCLEOTIDE SEQUENCE [LARGE SCALE GENOMIC DNA]</scope>
    <source>
        <strain evidence="3 4">KACC14197</strain>
    </source>
</reference>
<accession>A0ABU9DPK5</accession>
<protein>
    <submittedName>
        <fullName evidence="3">SRPBCC family protein</fullName>
    </submittedName>
</protein>